<dbReference type="AlphaFoldDB" id="A0A0L8KUB6"/>
<dbReference type="PATRIC" id="fig|67356.5.peg.7948"/>
<sequence>MTTRHVLVVAAQCKAAGPLSRLEQAAQDLHGVLTDPAVGGCHERGGAFPSLLIGDDLKPEDVESALREAVRLAGVDNAVLVIALLGHGFTAPQQTDLHYMVADSTTGSTASAVPVGHLLASAADQPGVEGVIALVDTCRAAGAVPDAGRLAGGVRAGRARLAVLTAAAADEEARDMRLSTTVTHLLRTGLAEAGSMLYVDRVFATALRDRIQGQVVGWNEYDNDPFALEGFWLARNPCVTSVADEIVGPLGRRKLAEAVALWRDRGRLPERLTQAALIELHDFLHTGHAEDETHRHWRFRVSDLVATLLECTRLADLLSRTLSGVLTGDLLRTAGRQATLPLEAAGTAPLRDLLEYAALHPRPGCGPWQSVARLVAAVVHQTEHDREDERLLEWLLRHRVVTDFNDALKEYSARKQRDQVRLVISLAGAWTDWPEEVDAWLVREPGLPQHHRFRCEPAGRAGVAKAIGQALTWAGGLLPASEDLVNVDVAAPAHLLARWHPEEERIGRFLLGAQHTVVTRWSGRMDPGEDNAEINDAARRILGAPTASGTEPVDWIAPSTLHDRAGLEDKLARGGCATAMGVDHHPGDLREVLELLLPYVPIVLWPRAETRPDGNHFRDLVRQQWHTLPDGLAHAYRQRSEPHQDCALCLGDVRAVWHDTTWLDFCRPFENRTVAALEEEQ</sequence>
<dbReference type="STRING" id="67356.AQJ84_04360"/>
<comment type="caution">
    <text evidence="2">The sequence shown here is derived from an EMBL/GenBank/DDBJ whole genome shotgun (WGS) entry which is preliminary data.</text>
</comment>
<dbReference type="OrthoDB" id="3904028at2"/>
<feature type="domain" description="vWA-MoxR associated protein middle region 2" evidence="1">
    <location>
        <begin position="193"/>
        <end position="408"/>
    </location>
</feature>
<evidence type="ECO:0000313" key="3">
    <source>
        <dbReference type="Proteomes" id="UP000037251"/>
    </source>
</evidence>
<dbReference type="Pfam" id="PF19965">
    <property type="entry name" value="VMAP-M2"/>
    <property type="match status" value="1"/>
</dbReference>
<proteinExistence type="predicted"/>
<evidence type="ECO:0000259" key="1">
    <source>
        <dbReference type="Pfam" id="PF19965"/>
    </source>
</evidence>
<dbReference type="Proteomes" id="UP000037251">
    <property type="component" value="Unassembled WGS sequence"/>
</dbReference>
<evidence type="ECO:0000313" key="2">
    <source>
        <dbReference type="EMBL" id="KOG29339.1"/>
    </source>
</evidence>
<protein>
    <recommendedName>
        <fullName evidence="1">vWA-MoxR associated protein middle region 2 domain-containing protein</fullName>
    </recommendedName>
</protein>
<keyword evidence="3" id="KW-1185">Reference proteome</keyword>
<gene>
    <name evidence="2" type="ORF">ADK37_37160</name>
</gene>
<dbReference type="RefSeq" id="WP_030042319.1">
    <property type="nucleotide sequence ID" value="NZ_KL575614.1"/>
</dbReference>
<name>A0A0L8KUB6_9ACTN</name>
<reference evidence="3" key="1">
    <citation type="submission" date="2015-07" db="EMBL/GenBank/DDBJ databases">
        <authorList>
            <person name="Ju K.-S."/>
            <person name="Doroghazi J.R."/>
            <person name="Metcalf W.W."/>
        </authorList>
    </citation>
    <scope>NUCLEOTIDE SEQUENCE [LARGE SCALE GENOMIC DNA]</scope>
    <source>
        <strain evidence="3">NRRL 2290</strain>
    </source>
</reference>
<dbReference type="EMBL" id="LGUS01000222">
    <property type="protein sequence ID" value="KOG29339.1"/>
    <property type="molecule type" value="Genomic_DNA"/>
</dbReference>
<dbReference type="eggNOG" id="COG4249">
    <property type="taxonomic scope" value="Bacteria"/>
</dbReference>
<dbReference type="InterPro" id="IPR045446">
    <property type="entry name" value="VMAP-M2"/>
</dbReference>
<organism evidence="2 3">
    <name type="scientific">Streptomyces resistomycificus</name>
    <dbReference type="NCBI Taxonomy" id="67356"/>
    <lineage>
        <taxon>Bacteria</taxon>
        <taxon>Bacillati</taxon>
        <taxon>Actinomycetota</taxon>
        <taxon>Actinomycetes</taxon>
        <taxon>Kitasatosporales</taxon>
        <taxon>Streptomycetaceae</taxon>
        <taxon>Streptomyces</taxon>
        <taxon>Streptomyces aurantiacus group</taxon>
    </lineage>
</organism>
<accession>A0A0L8KUB6</accession>